<organism evidence="2 3">
    <name type="scientific">Chitinophaga hostae</name>
    <dbReference type="NCBI Taxonomy" id="2831022"/>
    <lineage>
        <taxon>Bacteria</taxon>
        <taxon>Pseudomonadati</taxon>
        <taxon>Bacteroidota</taxon>
        <taxon>Chitinophagia</taxon>
        <taxon>Chitinophagales</taxon>
        <taxon>Chitinophagaceae</taxon>
        <taxon>Chitinophaga</taxon>
    </lineage>
</organism>
<reference evidence="2 3" key="1">
    <citation type="submission" date="2021-04" db="EMBL/GenBank/DDBJ databases">
        <title>Chitinophaga sp. nov., isolated from the rhizosphere soil.</title>
        <authorList>
            <person name="He S."/>
        </authorList>
    </citation>
    <scope>NUCLEOTIDE SEQUENCE [LARGE SCALE GENOMIC DNA]</scope>
    <source>
        <strain evidence="2 3">2R12</strain>
    </source>
</reference>
<dbReference type="InterPro" id="IPR024311">
    <property type="entry name" value="Lipocalin-like"/>
</dbReference>
<dbReference type="RefSeq" id="WP_211971131.1">
    <property type="nucleotide sequence ID" value="NZ_CBFHAM010000027.1"/>
</dbReference>
<feature type="domain" description="Lipocalin-like" evidence="1">
    <location>
        <begin position="63"/>
        <end position="159"/>
    </location>
</feature>
<dbReference type="PROSITE" id="PS51257">
    <property type="entry name" value="PROKAR_LIPOPROTEIN"/>
    <property type="match status" value="1"/>
</dbReference>
<name>A0ABS5ISQ7_9BACT</name>
<dbReference type="Pfam" id="PF12702">
    <property type="entry name" value="Lipocalin_3"/>
    <property type="match status" value="1"/>
</dbReference>
<evidence type="ECO:0000313" key="3">
    <source>
        <dbReference type="Proteomes" id="UP000676386"/>
    </source>
</evidence>
<dbReference type="EMBL" id="JAGTXB010000001">
    <property type="protein sequence ID" value="MBS0025988.1"/>
    <property type="molecule type" value="Genomic_DNA"/>
</dbReference>
<protein>
    <submittedName>
        <fullName evidence="2">Lipocalin family protein</fullName>
    </submittedName>
</protein>
<accession>A0ABS5ISQ7</accession>
<dbReference type="Proteomes" id="UP000676386">
    <property type="component" value="Unassembled WGS sequence"/>
</dbReference>
<gene>
    <name evidence="2" type="ORF">KE626_01565</name>
</gene>
<keyword evidence="3" id="KW-1185">Reference proteome</keyword>
<evidence type="ECO:0000259" key="1">
    <source>
        <dbReference type="Pfam" id="PF12702"/>
    </source>
</evidence>
<dbReference type="Gene3D" id="2.40.128.280">
    <property type="match status" value="1"/>
</dbReference>
<comment type="caution">
    <text evidence="2">The sequence shown here is derived from an EMBL/GenBank/DDBJ whole genome shotgun (WGS) entry which is preliminary data.</text>
</comment>
<evidence type="ECO:0000313" key="2">
    <source>
        <dbReference type="EMBL" id="MBS0025988.1"/>
    </source>
</evidence>
<proteinExistence type="predicted"/>
<sequence length="160" mass="17702">MVRFNLVCLLILAVACNGAKHREVVKEEEVVLDDSSLVSIADSSNAGITDSIAAVADTLHVDAAKLIGRWIQPVAGLDKETQGFQLRKNGTAKSINMYTLVYEKWKLTHDTLLLWNHSEGVKDTSTIVDTTIIKELSDTSLVLFPVKAAEGYVEKYRRQN</sequence>